<sequence length="599" mass="69475">MKTLFKYQLKTFIKSPFVYVLLAITFVSVLSIFATTISFNIRESGLITRSFLIFIYPNLTTLITIFTIIATVFSFYFYKTEGLSFIMQSKPISRKKIFLSNSLNSFIFNAIFSFLVWLIVIIFASLIIVFKNNPNVSGEFKYLVFFSLGYMLVTLLLNLFFISVVALCSTKLGRKSTSGLVFGSYFGFMFFNAIIGTISFGVSDIFIKEHAENYVTKNGKIVNYFNVEKKNSYGGQKVSALLSDEKIKNNFYSHFLNFLYIFNIKGMIDSSFNSISSLSLSDYEETHLIPTSIQVKYYKNLTKDEFENRYFNYYSLGGTNNSVKSFIDLGNNNGLNYYKTIDFLNKARTYEIVLPKIEDTKTNNNIKKDYLFYSRAFKIKETSSNDSKFNINELIKLTDDEQTKLKEIDDKIKPYLNPEKINSIPNALIEQLNILQDSIINRISINFEKEVQNRVKINWEGWEEKVNTFIEELKSEYPDELPENIASVKASYLDKKLMWELFSMKLQAQTKAKINDSSTILYGLLLKYFDEDSKKYSYEVYPNKLISSDVFSRQYSNKPYVGELVTWKYPLYLSLLIIILLSSGSYSLAYFLNKKRVIN</sequence>
<accession>D5E4Q3</accession>
<reference evidence="3" key="1">
    <citation type="submission" date="2010-03" db="EMBL/GenBank/DDBJ databases">
        <title>The complete genome of Mycoplasma crocodyli MP145.</title>
        <authorList>
            <person name="Glass J.I."/>
            <person name="Durkin A.S."/>
            <person name="Hostetler J."/>
            <person name="Jackson J."/>
            <person name="Johnson J."/>
            <person name="May M.A."/>
            <person name="Paralanov V."/>
            <person name="Radune D."/>
            <person name="Szczypinski B."/>
            <person name="Brown D.R."/>
        </authorList>
    </citation>
    <scope>NUCLEOTIDE SEQUENCE [LARGE SCALE GENOMIC DNA]</scope>
    <source>
        <strain evidence="3">ATCC 51981 / MP145</strain>
    </source>
</reference>
<name>D5E4Q3_MYCCM</name>
<evidence type="ECO:0000256" key="1">
    <source>
        <dbReference type="SAM" id="Phobius"/>
    </source>
</evidence>
<feature type="transmembrane region" description="Helical" evidence="1">
    <location>
        <begin position="142"/>
        <end position="168"/>
    </location>
</feature>
<dbReference type="STRING" id="512564.MCRO_0064"/>
<feature type="transmembrane region" description="Helical" evidence="1">
    <location>
        <begin position="20"/>
        <end position="41"/>
    </location>
</feature>
<evidence type="ECO:0000313" key="2">
    <source>
        <dbReference type="EMBL" id="ADE19852.1"/>
    </source>
</evidence>
<gene>
    <name evidence="2" type="ordered locus">MCRO_0064</name>
</gene>
<dbReference type="RefSeq" id="WP_013054628.1">
    <property type="nucleotide sequence ID" value="NC_014014.1"/>
</dbReference>
<feature type="transmembrane region" description="Helical" evidence="1">
    <location>
        <begin position="569"/>
        <end position="592"/>
    </location>
</feature>
<reference key="2">
    <citation type="submission" date="2010-03" db="EMBL/GenBank/DDBJ databases">
        <authorList>
            <person name="Ma Z."/>
            <person name="Wang X."/>
            <person name="Liu H."/>
        </authorList>
    </citation>
    <scope>NUCLEOTIDE SEQUENCE</scope>
    <source>
        <strain>MP145</strain>
    </source>
</reference>
<keyword evidence="3" id="KW-1185">Reference proteome</keyword>
<feature type="transmembrane region" description="Helical" evidence="1">
    <location>
        <begin position="180"/>
        <end position="202"/>
    </location>
</feature>
<dbReference type="HOGENOM" id="CLU_455481_0_0_14"/>
<organism evidence="2 3">
    <name type="scientific">Mycoplasma crocodyli (strain ATCC 51981 / MP145)</name>
    <dbReference type="NCBI Taxonomy" id="512564"/>
    <lineage>
        <taxon>Bacteria</taxon>
        <taxon>Bacillati</taxon>
        <taxon>Mycoplasmatota</taxon>
        <taxon>Mollicutes</taxon>
        <taxon>Mycoplasmataceae</taxon>
        <taxon>Mycoplasma</taxon>
    </lineage>
</organism>
<proteinExistence type="predicted"/>
<feature type="transmembrane region" description="Helical" evidence="1">
    <location>
        <begin position="53"/>
        <end position="78"/>
    </location>
</feature>
<reference evidence="2 3" key="3">
    <citation type="journal article" date="2011" name="J. Bacteriol.">
        <title>Genome sequences of Mycoplasma alligatoris A21JP2T and Mycoplasma crocodyli MP145T.</title>
        <authorList>
            <person name="Brown D.R."/>
            <person name="Farmerie W.G."/>
            <person name="May M."/>
            <person name="Benders G.A."/>
            <person name="Durkin A.S."/>
            <person name="Hlavinka K."/>
            <person name="Hostetler J."/>
            <person name="Jackson J."/>
            <person name="Johnson J."/>
            <person name="Miller R.H."/>
            <person name="Paralanov V."/>
            <person name="Radune D."/>
            <person name="Szczypinski B."/>
            <person name="Glass J.I."/>
        </authorList>
    </citation>
    <scope>NUCLEOTIDE SEQUENCE [LARGE SCALE GENOMIC DNA]</scope>
    <source>
        <strain evidence="3">ATCC 51981 / MP145</strain>
    </source>
</reference>
<keyword evidence="1" id="KW-0812">Transmembrane</keyword>
<evidence type="ECO:0000313" key="3">
    <source>
        <dbReference type="Proteomes" id="UP000001845"/>
    </source>
</evidence>
<dbReference type="OrthoDB" id="401366at2"/>
<feature type="transmembrane region" description="Helical" evidence="1">
    <location>
        <begin position="98"/>
        <end position="130"/>
    </location>
</feature>
<dbReference type="EMBL" id="CP001991">
    <property type="protein sequence ID" value="ADE19852.1"/>
    <property type="molecule type" value="Genomic_DNA"/>
</dbReference>
<dbReference type="AlphaFoldDB" id="D5E4Q3"/>
<keyword evidence="1" id="KW-0472">Membrane</keyword>
<dbReference type="eggNOG" id="ENOG5031ZCA">
    <property type="taxonomic scope" value="Bacteria"/>
</dbReference>
<dbReference type="KEGG" id="mcd:MCRO_0064"/>
<protein>
    <submittedName>
        <fullName evidence="2">Putative membrane protein</fullName>
    </submittedName>
</protein>
<keyword evidence="1" id="KW-1133">Transmembrane helix</keyword>
<dbReference type="Proteomes" id="UP000001845">
    <property type="component" value="Chromosome"/>
</dbReference>